<dbReference type="EnsemblFungi" id="EJT74500">
    <property type="protein sequence ID" value="EJT74500"/>
    <property type="gene ID" value="GGTG_08340"/>
</dbReference>
<feature type="region of interest" description="Disordered" evidence="1">
    <location>
        <begin position="555"/>
        <end position="643"/>
    </location>
</feature>
<feature type="compositionally biased region" description="Polar residues" evidence="1">
    <location>
        <begin position="287"/>
        <end position="296"/>
    </location>
</feature>
<feature type="compositionally biased region" description="Basic residues" evidence="1">
    <location>
        <begin position="368"/>
        <end position="378"/>
    </location>
</feature>
<protein>
    <submittedName>
        <fullName evidence="2 3">Uncharacterized protein</fullName>
    </submittedName>
</protein>
<dbReference type="GO" id="GO:0005634">
    <property type="term" value="C:nucleus"/>
    <property type="evidence" value="ECO:0007669"/>
    <property type="project" value="InterPro"/>
</dbReference>
<reference evidence="2" key="2">
    <citation type="submission" date="2010-07" db="EMBL/GenBank/DDBJ databases">
        <authorList>
            <consortium name="The Broad Institute Genome Sequencing Platform"/>
            <consortium name="Broad Institute Genome Sequencing Center for Infectious Disease"/>
            <person name="Ma L.-J."/>
            <person name="Dead R."/>
            <person name="Young S."/>
            <person name="Zeng Q."/>
            <person name="Koehrsen M."/>
            <person name="Alvarado L."/>
            <person name="Berlin A."/>
            <person name="Chapman S.B."/>
            <person name="Chen Z."/>
            <person name="Freedman E."/>
            <person name="Gellesch M."/>
            <person name="Goldberg J."/>
            <person name="Griggs A."/>
            <person name="Gujja S."/>
            <person name="Heilman E.R."/>
            <person name="Heiman D."/>
            <person name="Hepburn T."/>
            <person name="Howarth C."/>
            <person name="Jen D."/>
            <person name="Larson L."/>
            <person name="Mehta T."/>
            <person name="Neiman D."/>
            <person name="Pearson M."/>
            <person name="Roberts A."/>
            <person name="Saif S."/>
            <person name="Shea T."/>
            <person name="Shenoy N."/>
            <person name="Sisk P."/>
            <person name="Stolte C."/>
            <person name="Sykes S."/>
            <person name="Walk T."/>
            <person name="White J."/>
            <person name="Yandava C."/>
            <person name="Haas B."/>
            <person name="Nusbaum C."/>
            <person name="Birren B."/>
        </authorList>
    </citation>
    <scope>NUCLEOTIDE SEQUENCE</scope>
    <source>
        <strain evidence="2">R3-111a-1</strain>
    </source>
</reference>
<evidence type="ECO:0000313" key="2">
    <source>
        <dbReference type="EMBL" id="EJT74500.1"/>
    </source>
</evidence>
<feature type="region of interest" description="Disordered" evidence="1">
    <location>
        <begin position="680"/>
        <end position="848"/>
    </location>
</feature>
<gene>
    <name evidence="3" type="primary">20348798</name>
    <name evidence="2" type="ORF">GGTG_08340</name>
</gene>
<feature type="region of interest" description="Disordered" evidence="1">
    <location>
        <begin position="88"/>
        <end position="169"/>
    </location>
</feature>
<feature type="compositionally biased region" description="Acidic residues" evidence="1">
    <location>
        <begin position="778"/>
        <end position="790"/>
    </location>
</feature>
<feature type="compositionally biased region" description="Low complexity" evidence="1">
    <location>
        <begin position="154"/>
        <end position="165"/>
    </location>
</feature>
<feature type="region of interest" description="Disordered" evidence="1">
    <location>
        <begin position="1064"/>
        <end position="1099"/>
    </location>
</feature>
<feature type="compositionally biased region" description="Low complexity" evidence="1">
    <location>
        <begin position="1078"/>
        <end position="1094"/>
    </location>
</feature>
<dbReference type="InterPro" id="IPR009072">
    <property type="entry name" value="Histone-fold"/>
</dbReference>
<organism evidence="2">
    <name type="scientific">Gaeumannomyces tritici (strain R3-111a-1)</name>
    <name type="common">Wheat and barley take-all root rot fungus</name>
    <name type="synonym">Gaeumannomyces graminis var. tritici</name>
    <dbReference type="NCBI Taxonomy" id="644352"/>
    <lineage>
        <taxon>Eukaryota</taxon>
        <taxon>Fungi</taxon>
        <taxon>Dikarya</taxon>
        <taxon>Ascomycota</taxon>
        <taxon>Pezizomycotina</taxon>
        <taxon>Sordariomycetes</taxon>
        <taxon>Sordariomycetidae</taxon>
        <taxon>Magnaporthales</taxon>
        <taxon>Magnaporthaceae</taxon>
        <taxon>Gaeumannomyces</taxon>
    </lineage>
</organism>
<feature type="compositionally biased region" description="Basic and acidic residues" evidence="1">
    <location>
        <begin position="824"/>
        <end position="836"/>
    </location>
</feature>
<dbReference type="Proteomes" id="UP000006039">
    <property type="component" value="Unassembled WGS sequence"/>
</dbReference>
<reference evidence="3" key="5">
    <citation type="submission" date="2018-04" db="UniProtKB">
        <authorList>
            <consortium name="EnsemblFungi"/>
        </authorList>
    </citation>
    <scope>IDENTIFICATION</scope>
    <source>
        <strain evidence="3">R3-111a-1</strain>
    </source>
</reference>
<dbReference type="VEuPathDB" id="FungiDB:GGTG_08340"/>
<dbReference type="eggNOG" id="ENOG502SCHT">
    <property type="taxonomic scope" value="Eukaryota"/>
</dbReference>
<feature type="compositionally biased region" description="Low complexity" evidence="1">
    <location>
        <begin position="424"/>
        <end position="434"/>
    </location>
</feature>
<dbReference type="GeneID" id="20348798"/>
<feature type="compositionally biased region" description="Basic and acidic residues" evidence="1">
    <location>
        <begin position="692"/>
        <end position="701"/>
    </location>
</feature>
<dbReference type="Pfam" id="PF10384">
    <property type="entry name" value="Scm3"/>
    <property type="match status" value="1"/>
</dbReference>
<dbReference type="Gene3D" id="1.10.20.10">
    <property type="entry name" value="Histone, subunit A"/>
    <property type="match status" value="1"/>
</dbReference>
<reference evidence="2" key="3">
    <citation type="submission" date="2010-09" db="EMBL/GenBank/DDBJ databases">
        <title>Annotation of Gaeumannomyces graminis var. tritici R3-111a-1.</title>
        <authorList>
            <consortium name="The Broad Institute Genome Sequencing Platform"/>
            <person name="Ma L.-J."/>
            <person name="Dead R."/>
            <person name="Young S.K."/>
            <person name="Zeng Q."/>
            <person name="Gargeya S."/>
            <person name="Fitzgerald M."/>
            <person name="Haas B."/>
            <person name="Abouelleil A."/>
            <person name="Alvarado L."/>
            <person name="Arachchi H.M."/>
            <person name="Berlin A."/>
            <person name="Brown A."/>
            <person name="Chapman S.B."/>
            <person name="Chen Z."/>
            <person name="Dunbar C."/>
            <person name="Freedman E."/>
            <person name="Gearin G."/>
            <person name="Gellesch M."/>
            <person name="Goldberg J."/>
            <person name="Griggs A."/>
            <person name="Gujja S."/>
            <person name="Heiman D."/>
            <person name="Howarth C."/>
            <person name="Larson L."/>
            <person name="Lui A."/>
            <person name="MacDonald P.J.P."/>
            <person name="Mehta T."/>
            <person name="Montmayeur A."/>
            <person name="Murphy C."/>
            <person name="Neiman D."/>
            <person name="Pearson M."/>
            <person name="Priest M."/>
            <person name="Roberts A."/>
            <person name="Saif S."/>
            <person name="Shea T."/>
            <person name="Shenoy N."/>
            <person name="Sisk P."/>
            <person name="Stolte C."/>
            <person name="Sykes S."/>
            <person name="Yandava C."/>
            <person name="Wortman J."/>
            <person name="Nusbaum C."/>
            <person name="Birren B."/>
        </authorList>
    </citation>
    <scope>NUCLEOTIDE SEQUENCE</scope>
    <source>
        <strain evidence="2">R3-111a-1</strain>
    </source>
</reference>
<dbReference type="GO" id="GO:0042393">
    <property type="term" value="F:histone binding"/>
    <property type="evidence" value="ECO:0007669"/>
    <property type="project" value="InterPro"/>
</dbReference>
<dbReference type="GO" id="GO:0046982">
    <property type="term" value="F:protein heterodimerization activity"/>
    <property type="evidence" value="ECO:0007669"/>
    <property type="project" value="InterPro"/>
</dbReference>
<dbReference type="InterPro" id="IPR018465">
    <property type="entry name" value="Scm3/HJURP"/>
</dbReference>
<accession>J3P4A4</accession>
<evidence type="ECO:0000313" key="3">
    <source>
        <dbReference type="EnsemblFungi" id="EJT74500"/>
    </source>
</evidence>
<reference evidence="3" key="4">
    <citation type="journal article" date="2015" name="G3 (Bethesda)">
        <title>Genome sequences of three phytopathogenic species of the Magnaporthaceae family of fungi.</title>
        <authorList>
            <person name="Okagaki L.H."/>
            <person name="Nunes C.C."/>
            <person name="Sailsbery J."/>
            <person name="Clay B."/>
            <person name="Brown D."/>
            <person name="John T."/>
            <person name="Oh Y."/>
            <person name="Young N."/>
            <person name="Fitzgerald M."/>
            <person name="Haas B.J."/>
            <person name="Zeng Q."/>
            <person name="Young S."/>
            <person name="Adiconis X."/>
            <person name="Fan L."/>
            <person name="Levin J.Z."/>
            <person name="Mitchell T.K."/>
            <person name="Okubara P.A."/>
            <person name="Farman M.L."/>
            <person name="Kohn L.M."/>
            <person name="Birren B."/>
            <person name="Ma L.-J."/>
            <person name="Dean R.A."/>
        </authorList>
    </citation>
    <scope>NUCLEOTIDE SEQUENCE</scope>
    <source>
        <strain evidence="3">R3-111a-1</strain>
    </source>
</reference>
<sequence>MEPPNKRPRLLQYLGRDGDDELVAFEQEDLAPERQLEISRDRAAMSLKSRMELIFEKYGRDLSETTDEIDLKTGEVIVNNGHLESIFGSKSKDIMGDIADDDSDVTDLNGGGSDDESDEEDEDEDEDQGEDGNEREAAQRGVPADPVPVDPDKATTTSPTAPRTSLPQQPILGLAPITAWAGAPQSLISKINELLSAAAGGGQALQQATAPLDLLSMTNHTVESAWRVPALPIGPAAPVQPTPGGRLGSIRKRSKVPLKSLMRKVMAEADSEDEIQAPAKEEVRESATVTSRQVSLPASEPKDTLPGEMPSSTRPEIQPSPAPQSQPAGSASSPAEKQQVPSPPTPPDTSSSDDGPETKSYPAPRATSRARRSRKRRASGPAGAENITPIPSCAQQVTRDPPQSLDGGLQKPLSPPNTGGDMSATTAAPTQAPRAGEDIVIYIVDEGLRQLKLQSSTVSEADSQPAEEKQSKPLRPRRRPRGRAGKTAQDDVGAEPPRAEDTCQPLEGLAPTVSTEAGGDTLLVDMAAPAAEPAQSELPCEHTAASTEEPAAVVVPQLPGTPPAHHQTERASEGQGKRVGEISLAEPTDLSHGLSDGENNGWMARKSHAGRSRDSLSGPRLRTSPRPRVLGEVSGNRGTVSPSNLRLDIASAMTVKQVPAGLPSPLGTLGELRCFDGVPVIKQNSSPEEPESAEKLPLEEDKSNEEEVVDEVLSSPAHSEYEKPQSQSSPVGTEDTAKRHGSLGLEHHSGAAPTAAESPGSAVAPVGSSESPLVLLDSENDGAEVEEEDSVEIRAAAGPRRERARRARPQVRDESSPETSPNRRGRDESPGRDYHRSSPPPRAAYMLEMDAEAEAAAIAASSPLTLPAVRGGRRRQGSHASDVNVVEAAGADTPSRRPRSRRRQPWPQQQQNRNQHRSTSPLISLIYDSDEDELSSTYFSSPGGSVRGVVSNNGDGNGDATAVRSTASLFNVSATTTSKFPWSSSSSSAAVTPSSSFLRNHRRASFAAVSRSGNRGGAGGGGTAAGGGNTSPTNKNLRRRLFMTKASSSSSAEPHARAVASLHLPATPRPGGDGHDGSGSSRCSSVRSRSSAGSVILTPGGSRRRCGQDGFRCDRDFCFYCLAGSCLEDRRIQNQVRLQRRGRVFGCGGCDDLQPAEKRDFNIRCAACATYLAWNNYLGALVRADGGTRAPK</sequence>
<dbReference type="RefSeq" id="XP_009224444.1">
    <property type="nucleotide sequence ID" value="XM_009226180.1"/>
</dbReference>
<evidence type="ECO:0000313" key="4">
    <source>
        <dbReference type="Proteomes" id="UP000006039"/>
    </source>
</evidence>
<dbReference type="EMBL" id="GL385398">
    <property type="protein sequence ID" value="EJT74500.1"/>
    <property type="molecule type" value="Genomic_DNA"/>
</dbReference>
<proteinExistence type="predicted"/>
<dbReference type="AlphaFoldDB" id="J3P4A4"/>
<feature type="region of interest" description="Disordered" evidence="1">
    <location>
        <begin position="454"/>
        <end position="514"/>
    </location>
</feature>
<feature type="compositionally biased region" description="Acidic residues" evidence="1">
    <location>
        <begin position="113"/>
        <end position="131"/>
    </location>
</feature>
<feature type="region of interest" description="Disordered" evidence="1">
    <location>
        <begin position="869"/>
        <end position="921"/>
    </location>
</feature>
<feature type="region of interest" description="Disordered" evidence="1">
    <location>
        <begin position="1007"/>
        <end position="1035"/>
    </location>
</feature>
<dbReference type="OrthoDB" id="2420608at2759"/>
<feature type="compositionally biased region" description="Basic residues" evidence="1">
    <location>
        <begin position="472"/>
        <end position="484"/>
    </location>
</feature>
<evidence type="ECO:0000256" key="1">
    <source>
        <dbReference type="SAM" id="MobiDB-lite"/>
    </source>
</evidence>
<feature type="compositionally biased region" description="Low complexity" evidence="1">
    <location>
        <begin position="325"/>
        <end position="335"/>
    </location>
</feature>
<feature type="compositionally biased region" description="Basic and acidic residues" evidence="1">
    <location>
        <begin position="566"/>
        <end position="580"/>
    </location>
</feature>
<name>J3P4A4_GAET3</name>
<keyword evidence="4" id="KW-1185">Reference proteome</keyword>
<reference evidence="4" key="1">
    <citation type="submission" date="2010-07" db="EMBL/GenBank/DDBJ databases">
        <title>The genome sequence of Gaeumannomyces graminis var. tritici strain R3-111a-1.</title>
        <authorList>
            <consortium name="The Broad Institute Genome Sequencing Platform"/>
            <person name="Ma L.-J."/>
            <person name="Dead R."/>
            <person name="Young S."/>
            <person name="Zeng Q."/>
            <person name="Koehrsen M."/>
            <person name="Alvarado L."/>
            <person name="Berlin A."/>
            <person name="Chapman S.B."/>
            <person name="Chen Z."/>
            <person name="Freedman E."/>
            <person name="Gellesch M."/>
            <person name="Goldberg J."/>
            <person name="Griggs A."/>
            <person name="Gujja S."/>
            <person name="Heilman E.R."/>
            <person name="Heiman D."/>
            <person name="Hepburn T."/>
            <person name="Howarth C."/>
            <person name="Jen D."/>
            <person name="Larson L."/>
            <person name="Mehta T."/>
            <person name="Neiman D."/>
            <person name="Pearson M."/>
            <person name="Roberts A."/>
            <person name="Saif S."/>
            <person name="Shea T."/>
            <person name="Shenoy N."/>
            <person name="Sisk P."/>
            <person name="Stolte C."/>
            <person name="Sykes S."/>
            <person name="Walk T."/>
            <person name="White J."/>
            <person name="Yandava C."/>
            <person name="Haas B."/>
            <person name="Nusbaum C."/>
            <person name="Birren B."/>
        </authorList>
    </citation>
    <scope>NUCLEOTIDE SEQUENCE [LARGE SCALE GENOMIC DNA]</scope>
    <source>
        <strain evidence="4">R3-111a-1</strain>
    </source>
</reference>
<feature type="compositionally biased region" description="Low complexity" evidence="1">
    <location>
        <begin position="905"/>
        <end position="920"/>
    </location>
</feature>
<dbReference type="HOGENOM" id="CLU_295454_0_0_1"/>
<feature type="compositionally biased region" description="Gly residues" evidence="1">
    <location>
        <begin position="1014"/>
        <end position="1029"/>
    </location>
</feature>
<feature type="region of interest" description="Disordered" evidence="1">
    <location>
        <begin position="267"/>
        <end position="436"/>
    </location>
</feature>